<dbReference type="PROSITE" id="PS00108">
    <property type="entry name" value="PROTEIN_KINASE_ST"/>
    <property type="match status" value="1"/>
</dbReference>
<dbReference type="VEuPathDB" id="TrichDB:TRFO_33142"/>
<dbReference type="PROSITE" id="PS50011">
    <property type="entry name" value="PROTEIN_KINASE_DOM"/>
    <property type="match status" value="1"/>
</dbReference>
<evidence type="ECO:0000256" key="2">
    <source>
        <dbReference type="ARBA" id="ARBA00022679"/>
    </source>
</evidence>
<evidence type="ECO:0000256" key="1">
    <source>
        <dbReference type="ARBA" id="ARBA00022527"/>
    </source>
</evidence>
<keyword evidence="2" id="KW-0808">Transferase</keyword>
<dbReference type="GeneID" id="94843615"/>
<gene>
    <name evidence="10" type="ORF">TRFO_33142</name>
</gene>
<dbReference type="InterPro" id="IPR008271">
    <property type="entry name" value="Ser/Thr_kinase_AS"/>
</dbReference>
<proteinExistence type="predicted"/>
<feature type="binding site" evidence="7">
    <location>
        <position position="157"/>
    </location>
    <ligand>
        <name>ATP</name>
        <dbReference type="ChEBI" id="CHEBI:30616"/>
    </ligand>
</feature>
<keyword evidence="5 7" id="KW-0067">ATP-binding</keyword>
<dbReference type="FunFam" id="3.30.200.20:FF:000042">
    <property type="entry name" value="Aurora kinase A"/>
    <property type="match status" value="1"/>
</dbReference>
<keyword evidence="11" id="KW-1185">Reference proteome</keyword>
<evidence type="ECO:0000256" key="5">
    <source>
        <dbReference type="ARBA" id="ARBA00022840"/>
    </source>
</evidence>
<dbReference type="SUPFAM" id="SSF56112">
    <property type="entry name" value="Protein kinase-like (PK-like)"/>
    <property type="match status" value="1"/>
</dbReference>
<dbReference type="OrthoDB" id="541276at2759"/>
<keyword evidence="3 7" id="KW-0547">Nucleotide-binding</keyword>
<evidence type="ECO:0000313" key="11">
    <source>
        <dbReference type="Proteomes" id="UP000179807"/>
    </source>
</evidence>
<dbReference type="GO" id="GO:0005524">
    <property type="term" value="F:ATP binding"/>
    <property type="evidence" value="ECO:0007669"/>
    <property type="project" value="UniProtKB-KW"/>
</dbReference>
<dbReference type="Gene3D" id="1.10.510.10">
    <property type="entry name" value="Transferase(Phosphotransferase) domain 1"/>
    <property type="match status" value="1"/>
</dbReference>
<sequence length="368" mass="41504">MDQDRLANVPASIGSYVFLDRLSSGAYGDVYVAEHKMTKQKVAIKIMNRAFLVEQDAFISLEQEIRIQQTLDHPNIVKIYDILYSPDYVFVVLEYCQQGDLLESIQSGHLRSQRQARMYFYQILLAVQYIHHRKIAHLDLKPENILVFDDMTVKLADFGCCEAPPHKQYRCTRGTLYYAAPEMLVKPQKDNRPADIWSLGILFFSMINSSLPFRPGDDDFVRQQIISGEIVIPPHIPSEISTFIQWMCQLNPDNRPSIDEAVQSRLFAEFAKDKPSISSSTSASVMNTQHIGGVNISAHNSLAGLSTYGIPNKLSVPVLPNRRKSLIVKPAQTQANMSSNQANNKNNPILKAGINNVKSMRSFHVSFG</sequence>
<organism evidence="10 11">
    <name type="scientific">Tritrichomonas foetus</name>
    <dbReference type="NCBI Taxonomy" id="1144522"/>
    <lineage>
        <taxon>Eukaryota</taxon>
        <taxon>Metamonada</taxon>
        <taxon>Parabasalia</taxon>
        <taxon>Tritrichomonadida</taxon>
        <taxon>Tritrichomonadidae</taxon>
        <taxon>Tritrichomonas</taxon>
    </lineage>
</organism>
<protein>
    <submittedName>
        <fullName evidence="10">CAMK family protein kinase</fullName>
    </submittedName>
</protein>
<dbReference type="EMBL" id="MLAK01000965">
    <property type="protein sequence ID" value="OHT00226.1"/>
    <property type="molecule type" value="Genomic_DNA"/>
</dbReference>
<evidence type="ECO:0000313" key="10">
    <source>
        <dbReference type="EMBL" id="OHT00226.1"/>
    </source>
</evidence>
<dbReference type="AlphaFoldDB" id="A0A1J4JNE7"/>
<dbReference type="SMART" id="SM00220">
    <property type="entry name" value="S_TKc"/>
    <property type="match status" value="1"/>
</dbReference>
<evidence type="ECO:0000256" key="8">
    <source>
        <dbReference type="PIRSR" id="PIRSR630616-3"/>
    </source>
</evidence>
<feature type="cross-link" description="Glycyl lysine isopeptide (Lys-Gly) (interchain with G-Cter in SUMO2)" evidence="8">
    <location>
        <position position="141"/>
    </location>
</feature>
<dbReference type="PANTHER" id="PTHR24350">
    <property type="entry name" value="SERINE/THREONINE-PROTEIN KINASE IAL-RELATED"/>
    <property type="match status" value="1"/>
</dbReference>
<evidence type="ECO:0000256" key="7">
    <source>
        <dbReference type="PIRSR" id="PIRSR630616-2"/>
    </source>
</evidence>
<keyword evidence="1" id="KW-0723">Serine/threonine-protein kinase</keyword>
<reference evidence="10" key="1">
    <citation type="submission" date="2016-10" db="EMBL/GenBank/DDBJ databases">
        <authorList>
            <person name="Benchimol M."/>
            <person name="Almeida L.G."/>
            <person name="Vasconcelos A.T."/>
            <person name="Perreira-Neves A."/>
            <person name="Rosa I.A."/>
            <person name="Tasca T."/>
            <person name="Bogo M.R."/>
            <person name="de Souza W."/>
        </authorList>
    </citation>
    <scope>NUCLEOTIDE SEQUENCE [LARGE SCALE GENOMIC DNA]</scope>
    <source>
        <strain evidence="10">K</strain>
    </source>
</reference>
<accession>A0A1J4JNE7</accession>
<dbReference type="InterPro" id="IPR000719">
    <property type="entry name" value="Prot_kinase_dom"/>
</dbReference>
<evidence type="ECO:0000259" key="9">
    <source>
        <dbReference type="PROSITE" id="PS50011"/>
    </source>
</evidence>
<feature type="binding site" evidence="7">
    <location>
        <position position="45"/>
    </location>
    <ligand>
        <name>ATP</name>
        <dbReference type="ChEBI" id="CHEBI:30616"/>
    </ligand>
</feature>
<evidence type="ECO:0000256" key="3">
    <source>
        <dbReference type="ARBA" id="ARBA00022741"/>
    </source>
</evidence>
<dbReference type="InterPro" id="IPR011009">
    <property type="entry name" value="Kinase-like_dom_sf"/>
</dbReference>
<feature type="domain" description="Protein kinase" evidence="9">
    <location>
        <begin position="16"/>
        <end position="267"/>
    </location>
</feature>
<feature type="active site" description="Proton acceptor" evidence="6">
    <location>
        <position position="139"/>
    </location>
</feature>
<feature type="binding site" evidence="7">
    <location>
        <begin position="143"/>
        <end position="144"/>
    </location>
    <ligand>
        <name>ATP</name>
        <dbReference type="ChEBI" id="CHEBI:30616"/>
    </ligand>
</feature>
<dbReference type="Pfam" id="PF00069">
    <property type="entry name" value="Pkinase"/>
    <property type="match status" value="1"/>
</dbReference>
<dbReference type="FunFam" id="1.10.510.10:FF:000956">
    <property type="entry name" value="CAMK family protein kinase"/>
    <property type="match status" value="1"/>
</dbReference>
<name>A0A1J4JNE7_9EUKA</name>
<dbReference type="GO" id="GO:0004674">
    <property type="term" value="F:protein serine/threonine kinase activity"/>
    <property type="evidence" value="ECO:0007669"/>
    <property type="project" value="UniProtKB-KW"/>
</dbReference>
<dbReference type="InterPro" id="IPR030616">
    <property type="entry name" value="Aur-like"/>
</dbReference>
<dbReference type="RefSeq" id="XP_068353362.1">
    <property type="nucleotide sequence ID" value="XM_068508911.1"/>
</dbReference>
<comment type="caution">
    <text evidence="10">The sequence shown here is derived from an EMBL/GenBank/DDBJ whole genome shotgun (WGS) entry which is preliminary data.</text>
</comment>
<evidence type="ECO:0000256" key="4">
    <source>
        <dbReference type="ARBA" id="ARBA00022777"/>
    </source>
</evidence>
<dbReference type="Proteomes" id="UP000179807">
    <property type="component" value="Unassembled WGS sequence"/>
</dbReference>
<evidence type="ECO:0000256" key="6">
    <source>
        <dbReference type="PIRSR" id="PIRSR630616-1"/>
    </source>
</evidence>
<keyword evidence="4 10" id="KW-0418">Kinase</keyword>